<comment type="caution">
    <text evidence="1">The sequence shown here is derived from an EMBL/GenBank/DDBJ whole genome shotgun (WGS) entry which is preliminary data.</text>
</comment>
<evidence type="ECO:0000313" key="1">
    <source>
        <dbReference type="EMBL" id="KAJ4844174.1"/>
    </source>
</evidence>
<evidence type="ECO:0000313" key="2">
    <source>
        <dbReference type="Proteomes" id="UP001141552"/>
    </source>
</evidence>
<reference evidence="1" key="2">
    <citation type="journal article" date="2023" name="Plants (Basel)">
        <title>Annotation of the Turnera subulata (Passifloraceae) Draft Genome Reveals the S-Locus Evolved after the Divergence of Turneroideae from Passifloroideae in a Stepwise Manner.</title>
        <authorList>
            <person name="Henning P.M."/>
            <person name="Roalson E.H."/>
            <person name="Mir W."/>
            <person name="McCubbin A.G."/>
            <person name="Shore J.S."/>
        </authorList>
    </citation>
    <scope>NUCLEOTIDE SEQUENCE</scope>
    <source>
        <strain evidence="1">F60SS</strain>
    </source>
</reference>
<organism evidence="1 2">
    <name type="scientific">Turnera subulata</name>
    <dbReference type="NCBI Taxonomy" id="218843"/>
    <lineage>
        <taxon>Eukaryota</taxon>
        <taxon>Viridiplantae</taxon>
        <taxon>Streptophyta</taxon>
        <taxon>Embryophyta</taxon>
        <taxon>Tracheophyta</taxon>
        <taxon>Spermatophyta</taxon>
        <taxon>Magnoliopsida</taxon>
        <taxon>eudicotyledons</taxon>
        <taxon>Gunneridae</taxon>
        <taxon>Pentapetalae</taxon>
        <taxon>rosids</taxon>
        <taxon>fabids</taxon>
        <taxon>Malpighiales</taxon>
        <taxon>Passifloraceae</taxon>
        <taxon>Turnera</taxon>
    </lineage>
</organism>
<dbReference type="AlphaFoldDB" id="A0A9Q0G5X0"/>
<reference evidence="1" key="1">
    <citation type="submission" date="2022-02" db="EMBL/GenBank/DDBJ databases">
        <authorList>
            <person name="Henning P.M."/>
            <person name="McCubbin A.G."/>
            <person name="Shore J.S."/>
        </authorList>
    </citation>
    <scope>NUCLEOTIDE SEQUENCE</scope>
    <source>
        <strain evidence="1">F60SS</strain>
        <tissue evidence="1">Leaves</tissue>
    </source>
</reference>
<accession>A0A9Q0G5X0</accession>
<keyword evidence="2" id="KW-1185">Reference proteome</keyword>
<dbReference type="EMBL" id="JAKUCV010002029">
    <property type="protein sequence ID" value="KAJ4844174.1"/>
    <property type="molecule type" value="Genomic_DNA"/>
</dbReference>
<dbReference type="Proteomes" id="UP001141552">
    <property type="component" value="Unassembled WGS sequence"/>
</dbReference>
<name>A0A9Q0G5X0_9ROSI</name>
<proteinExistence type="predicted"/>
<gene>
    <name evidence="1" type="ORF">Tsubulata_049145</name>
</gene>
<protein>
    <submittedName>
        <fullName evidence="1">Uncharacterized protein</fullName>
    </submittedName>
</protein>
<sequence length="53" mass="6352">MAEIVSANTTIGQHALEKYGLDFPHYYYLDSCFWFNWVHITSEHWFCFGCKPF</sequence>